<evidence type="ECO:0000256" key="2">
    <source>
        <dbReference type="SAM" id="Phobius"/>
    </source>
</evidence>
<keyword evidence="3" id="KW-0675">Receptor</keyword>
<dbReference type="AlphaFoldDB" id="A0A6S7GFW8"/>
<evidence type="ECO:0000313" key="4">
    <source>
        <dbReference type="Proteomes" id="UP001152795"/>
    </source>
</evidence>
<dbReference type="SUPFAM" id="SSF48726">
    <property type="entry name" value="Immunoglobulin"/>
    <property type="match status" value="1"/>
</dbReference>
<feature type="region of interest" description="Disordered" evidence="1">
    <location>
        <begin position="525"/>
        <end position="601"/>
    </location>
</feature>
<keyword evidence="2" id="KW-1133">Transmembrane helix</keyword>
<name>A0A6S7GFW8_PARCT</name>
<proteinExistence type="predicted"/>
<dbReference type="EMBL" id="CACRXK020001740">
    <property type="protein sequence ID" value="CAB3990868.1"/>
    <property type="molecule type" value="Genomic_DNA"/>
</dbReference>
<dbReference type="PROSITE" id="PS50835">
    <property type="entry name" value="IG_LIKE"/>
    <property type="match status" value="1"/>
</dbReference>
<dbReference type="InterPro" id="IPR013783">
    <property type="entry name" value="Ig-like_fold"/>
</dbReference>
<organism evidence="3 4">
    <name type="scientific">Paramuricea clavata</name>
    <name type="common">Red gorgonian</name>
    <name type="synonym">Violescent sea-whip</name>
    <dbReference type="NCBI Taxonomy" id="317549"/>
    <lineage>
        <taxon>Eukaryota</taxon>
        <taxon>Metazoa</taxon>
        <taxon>Cnidaria</taxon>
        <taxon>Anthozoa</taxon>
        <taxon>Octocorallia</taxon>
        <taxon>Malacalcyonacea</taxon>
        <taxon>Plexauridae</taxon>
        <taxon>Paramuricea</taxon>
    </lineage>
</organism>
<comment type="caution">
    <text evidence="3">The sequence shown here is derived from an EMBL/GenBank/DDBJ whole genome shotgun (WGS) entry which is preliminary data.</text>
</comment>
<dbReference type="GO" id="GO:0016020">
    <property type="term" value="C:membrane"/>
    <property type="evidence" value="ECO:0007669"/>
    <property type="project" value="UniProtKB-SubCell"/>
</dbReference>
<dbReference type="InterPro" id="IPR050713">
    <property type="entry name" value="RTP_Phos/Ushers"/>
</dbReference>
<sequence length="601" mass="66708">MVKSGDSEIQLSDNIPSEVCATSKDLQADDATNQMSTSEDPAVQILLPDKTTNLTVTNITSRSVQIFWADPENTGDDRGRAAVLIGFLIKLKKGNALIRNVTTDKVNKRKLTNLTPCTTYEISVAAKNKHGFGEETIASLMTSEEAPSGPPVNIKSTSRSASSLSFTWDSPEKDKQNGVIISYTACVSHSENGPCLEIFTTSKREWIVRNLNASTKYYVRVLATNKAGSSAYSGSKAFFMNGRAAKKATEVTSSTLTFSLEIPSKTFLYFYVVALKLKGGKEPASSDSYENSELVKYAEARKSTNPKSYIAAVVASSGVHRNMFILGDGRNTSDPTSRRRRSISSDYYNGPLEPGTSYSVFQRIALNDKSEYYSTDWSPPSKTNEYTGGPHVLTKMSSGDIKAKEGDLVNLMCSAQGEPPITFSWEKDQKPLDSIVEIEKPHRSSFLVVTVEDQSSFGKYICHIRDRFQSTTYTIWVQKLEDIGNDKNDDGSDKYLAGIIVLAILLIISVVINIAYFIYQNRRHKSSKANPENESRDRNNSKDIYENPDKIKDDANYEQVESEQSTYTALKRTGKDENDDHLYGHLNEVHEDSVNQKETGM</sequence>
<feature type="compositionally biased region" description="Basic and acidic residues" evidence="1">
    <location>
        <begin position="573"/>
        <end position="601"/>
    </location>
</feature>
<protein>
    <submittedName>
        <fullName evidence="3">Receptor-type tyrosine- phosphatase S-like isoform X1</fullName>
    </submittedName>
</protein>
<evidence type="ECO:0000313" key="3">
    <source>
        <dbReference type="EMBL" id="CAB3990868.1"/>
    </source>
</evidence>
<feature type="compositionally biased region" description="Basic and acidic residues" evidence="1">
    <location>
        <begin position="531"/>
        <end position="555"/>
    </location>
</feature>
<dbReference type="CDD" id="cd00063">
    <property type="entry name" value="FN3"/>
    <property type="match status" value="2"/>
</dbReference>
<dbReference type="PANTHER" id="PTHR46957">
    <property type="entry name" value="CYTOKINE RECEPTOR"/>
    <property type="match status" value="1"/>
</dbReference>
<reference evidence="3" key="1">
    <citation type="submission" date="2020-04" db="EMBL/GenBank/DDBJ databases">
        <authorList>
            <person name="Alioto T."/>
            <person name="Alioto T."/>
            <person name="Gomez Garrido J."/>
        </authorList>
    </citation>
    <scope>NUCLEOTIDE SEQUENCE</scope>
    <source>
        <strain evidence="3">A484AB</strain>
    </source>
</reference>
<dbReference type="Pfam" id="PF07679">
    <property type="entry name" value="I-set"/>
    <property type="match status" value="1"/>
</dbReference>
<evidence type="ECO:0000256" key="1">
    <source>
        <dbReference type="SAM" id="MobiDB-lite"/>
    </source>
</evidence>
<dbReference type="Gene3D" id="2.60.40.10">
    <property type="entry name" value="Immunoglobulins"/>
    <property type="match status" value="3"/>
</dbReference>
<keyword evidence="2" id="KW-0472">Membrane</keyword>
<accession>A0A6S7GFW8</accession>
<dbReference type="Proteomes" id="UP001152795">
    <property type="component" value="Unassembled WGS sequence"/>
</dbReference>
<dbReference type="InterPro" id="IPR003961">
    <property type="entry name" value="FN3_dom"/>
</dbReference>
<dbReference type="SUPFAM" id="SSF49265">
    <property type="entry name" value="Fibronectin type III"/>
    <property type="match status" value="1"/>
</dbReference>
<keyword evidence="4" id="KW-1185">Reference proteome</keyword>
<gene>
    <name evidence="3" type="ORF">PACLA_8A013130</name>
</gene>
<dbReference type="InterPro" id="IPR036116">
    <property type="entry name" value="FN3_sf"/>
</dbReference>
<dbReference type="Pfam" id="PF00041">
    <property type="entry name" value="fn3"/>
    <property type="match status" value="2"/>
</dbReference>
<dbReference type="CDD" id="cd00096">
    <property type="entry name" value="Ig"/>
    <property type="match status" value="1"/>
</dbReference>
<dbReference type="PROSITE" id="PS50853">
    <property type="entry name" value="FN3"/>
    <property type="match status" value="2"/>
</dbReference>
<dbReference type="InterPro" id="IPR013098">
    <property type="entry name" value="Ig_I-set"/>
</dbReference>
<dbReference type="InterPro" id="IPR036179">
    <property type="entry name" value="Ig-like_dom_sf"/>
</dbReference>
<dbReference type="OrthoDB" id="10253954at2759"/>
<dbReference type="InterPro" id="IPR007110">
    <property type="entry name" value="Ig-like_dom"/>
</dbReference>
<keyword evidence="2" id="KW-0812">Transmembrane</keyword>
<feature type="transmembrane region" description="Helical" evidence="2">
    <location>
        <begin position="495"/>
        <end position="519"/>
    </location>
</feature>
<dbReference type="PANTHER" id="PTHR46957:SF3">
    <property type="entry name" value="CYTOKINE RECEPTOR"/>
    <property type="match status" value="1"/>
</dbReference>
<feature type="region of interest" description="Disordered" evidence="1">
    <location>
        <begin position="326"/>
        <end position="348"/>
    </location>
</feature>
<dbReference type="SMART" id="SM00060">
    <property type="entry name" value="FN3"/>
    <property type="match status" value="2"/>
</dbReference>